<feature type="compositionally biased region" description="Acidic residues" evidence="2">
    <location>
        <begin position="755"/>
        <end position="766"/>
    </location>
</feature>
<dbReference type="EMBL" id="CP136896">
    <property type="protein sequence ID" value="WOL15160.1"/>
    <property type="molecule type" value="Genomic_DNA"/>
</dbReference>
<evidence type="ECO:0000313" key="5">
    <source>
        <dbReference type="EMBL" id="WOL15160.1"/>
    </source>
</evidence>
<sequence length="1265" mass="138004">MKSSVVLSSVFLFVLSLSYYSAVLGEDPYRFFTWNVTYGDISPLGVKQQGILINGEFPGPQIEAVTNDNVIVNVFNQLQEPFLISWDGIQQRRNSWQDGVYGTNCPIPPGKNFTYKLQVKDQIGSFFYFPSLAFHKAAGGFGGFRILSRPQIPVPFDPPADDFTLLIGDWFTANHYELRSRMDAGKNLRLPDGVLINGRSSNMNTFTVEQGKTYRFRISNVGLTSSLNIRFQNHKMRLVEVEGSHTAQNSYDSLDIHLGQSYSVLITADQSPLDYYIVVSPRFLRNELSTTAILHYSTSGGQRIDPPPSAPKNQISFSLNQAKSIRWNLTASGPRPNPQGSYHYGKVNVTRTITLANSPPIINGKQRYAVNGVSFSPSHTPLKLADHFKIPGVFNLGSIPDQPTSAPARISPSVMAANFRDFVEIIFQNDEKSIQSWHVDGNSFWVVGLSFTGLQVYPKSWSAILMPLDNVGMWNIRSENWVRQYLGQQFYIRVYTSSGSVRDEHPIPRNALLCDPPYKYTRNTILMNVQHEYYCMHGCVSRSFLLSLTHALLCISLLAHARILLDVENHAALAESKRAFTLKSGSSSSGDGGGFGISVSHNKSGTDIAIGGGAGGGAGTPRDGRASVGGGLGVGVGIHVGKGGVSVAVGVGGGGAATSKNGSVSVGGGGGIGVSVGRGGGGGVSVSVGGGAGGGVGSGGGAASGGGSGVGSAGGVVARGEGSGSARGGSGSGGGGGDAAAGGAEAGGRRKEQEEALDFSDQEDGDPPSSTSDSDYVLDEDKSNFDGSGGDEHDEDANAPATSPPPPHGVEAAAASDTTGDRGRRRQPRRTGRKKARLVPLLWEVWEQENDEWISDRLMEEEQDNSIVESVEVAETADPSPDITLGLLRFQKEWLAWALKQEDSDFRGGILADEMGMGKTIQAISLVLTARSLQPKCSGSGLDSNAACSSSLLPETKCTLVVCPVVAVIQWMEEIRRHTREGSTRVLVYHGAKRDKKKYEFNDYDFVITTYSTIETDYRKHLMPPKEKCRWCDKMLYPEKMSIHLKYYCGPHACKTEKQAKQVSKKKDVKLKLKGKKMKFNKTKKHNAQGYKFLDSSQGKSILHSVKWKRIILDEAHFIKDRRSNTAKAIFALVSSYKWALSGTPLQNRVGELYSLVRFLQIWPYSFYLCKDCDCKVLDYGSSGRDCDTCPHSRVRHLCWWNKFIANPIQKESAHNGRRRAMILLKERILKSVLLRRTKEGRAADLALPPRIVSVIYFLYLFVWR</sequence>
<proteinExistence type="inferred from homology"/>
<dbReference type="SMART" id="SM00487">
    <property type="entry name" value="DEXDc"/>
    <property type="match status" value="1"/>
</dbReference>
<dbReference type="InterPro" id="IPR001117">
    <property type="entry name" value="Cu-oxidase_2nd"/>
</dbReference>
<gene>
    <name evidence="5" type="ORF">Cni_G23941</name>
</gene>
<dbReference type="CDD" id="cd18008">
    <property type="entry name" value="DEXDc_SHPRH-like"/>
    <property type="match status" value="1"/>
</dbReference>
<dbReference type="SUPFAM" id="SSF52540">
    <property type="entry name" value="P-loop containing nucleoside triphosphate hydrolases"/>
    <property type="match status" value="1"/>
</dbReference>
<keyword evidence="6" id="KW-1185">Reference proteome</keyword>
<dbReference type="GO" id="GO:0005507">
    <property type="term" value="F:copper ion binding"/>
    <property type="evidence" value="ECO:0007669"/>
    <property type="project" value="InterPro"/>
</dbReference>
<dbReference type="FunFam" id="2.60.40.420:FF:000012">
    <property type="entry name" value="Monocopper oxidase-like protein"/>
    <property type="match status" value="1"/>
</dbReference>
<protein>
    <submittedName>
        <fullName evidence="5">L-ascorbate oxidase</fullName>
    </submittedName>
</protein>
<organism evidence="5 6">
    <name type="scientific">Canna indica</name>
    <name type="common">Indian-shot</name>
    <dbReference type="NCBI Taxonomy" id="4628"/>
    <lineage>
        <taxon>Eukaryota</taxon>
        <taxon>Viridiplantae</taxon>
        <taxon>Streptophyta</taxon>
        <taxon>Embryophyta</taxon>
        <taxon>Tracheophyta</taxon>
        <taxon>Spermatophyta</taxon>
        <taxon>Magnoliopsida</taxon>
        <taxon>Liliopsida</taxon>
        <taxon>Zingiberales</taxon>
        <taxon>Cannaceae</taxon>
        <taxon>Canna</taxon>
    </lineage>
</organism>
<feature type="compositionally biased region" description="Gly residues" evidence="2">
    <location>
        <begin position="698"/>
        <end position="714"/>
    </location>
</feature>
<keyword evidence="3" id="KW-0732">Signal</keyword>
<evidence type="ECO:0000256" key="3">
    <source>
        <dbReference type="SAM" id="SignalP"/>
    </source>
</evidence>
<dbReference type="Proteomes" id="UP001327560">
    <property type="component" value="Chromosome 7"/>
</dbReference>
<comment type="similarity">
    <text evidence="1">Belongs to the multicopper oxidase family.</text>
</comment>
<dbReference type="InterPro" id="IPR011706">
    <property type="entry name" value="Cu-oxidase_C"/>
</dbReference>
<feature type="signal peptide" evidence="3">
    <location>
        <begin position="1"/>
        <end position="25"/>
    </location>
</feature>
<accession>A0AAQ3KV23</accession>
<dbReference type="Gene3D" id="3.40.50.10810">
    <property type="entry name" value="Tandem AAA-ATPase domain"/>
    <property type="match status" value="2"/>
</dbReference>
<dbReference type="Pfam" id="PF00176">
    <property type="entry name" value="SNF2-rel_dom"/>
    <property type="match status" value="1"/>
</dbReference>
<dbReference type="GO" id="GO:0005524">
    <property type="term" value="F:ATP binding"/>
    <property type="evidence" value="ECO:0007669"/>
    <property type="project" value="InterPro"/>
</dbReference>
<feature type="region of interest" description="Disordered" evidence="2">
    <location>
        <begin position="698"/>
        <end position="833"/>
    </location>
</feature>
<dbReference type="AlphaFoldDB" id="A0AAQ3KV23"/>
<feature type="chain" id="PRO_5042900843" evidence="3">
    <location>
        <begin position="26"/>
        <end position="1265"/>
    </location>
</feature>
<dbReference type="Pfam" id="PF07732">
    <property type="entry name" value="Cu-oxidase_3"/>
    <property type="match status" value="1"/>
</dbReference>
<dbReference type="Pfam" id="PF07731">
    <property type="entry name" value="Cu-oxidase_2"/>
    <property type="match status" value="1"/>
</dbReference>
<evidence type="ECO:0000256" key="2">
    <source>
        <dbReference type="SAM" id="MobiDB-lite"/>
    </source>
</evidence>
<dbReference type="InterPro" id="IPR011707">
    <property type="entry name" value="Cu-oxidase-like_N"/>
</dbReference>
<dbReference type="GO" id="GO:0016491">
    <property type="term" value="F:oxidoreductase activity"/>
    <property type="evidence" value="ECO:0007669"/>
    <property type="project" value="InterPro"/>
</dbReference>
<dbReference type="InterPro" id="IPR034273">
    <property type="entry name" value="CuRO_1_AAO-like"/>
</dbReference>
<feature type="domain" description="Helicase ATP-binding" evidence="4">
    <location>
        <begin position="900"/>
        <end position="1163"/>
    </location>
</feature>
<dbReference type="SUPFAM" id="SSF49503">
    <property type="entry name" value="Cupredoxins"/>
    <property type="match status" value="3"/>
</dbReference>
<evidence type="ECO:0000259" key="4">
    <source>
        <dbReference type="PROSITE" id="PS51192"/>
    </source>
</evidence>
<evidence type="ECO:0000313" key="6">
    <source>
        <dbReference type="Proteomes" id="UP001327560"/>
    </source>
</evidence>
<dbReference type="InterPro" id="IPR008972">
    <property type="entry name" value="Cupredoxin"/>
</dbReference>
<dbReference type="InterPro" id="IPR045087">
    <property type="entry name" value="Cu-oxidase_fam"/>
</dbReference>
<dbReference type="InterPro" id="IPR000330">
    <property type="entry name" value="SNF2_N"/>
</dbReference>
<dbReference type="Gene3D" id="2.60.40.420">
    <property type="entry name" value="Cupredoxins - blue copper proteins"/>
    <property type="match status" value="3"/>
</dbReference>
<dbReference type="Pfam" id="PF00394">
    <property type="entry name" value="Cu-oxidase"/>
    <property type="match status" value="1"/>
</dbReference>
<name>A0AAQ3KV23_9LILI</name>
<dbReference type="CDD" id="cd13846">
    <property type="entry name" value="CuRO_1_AAO_like_1"/>
    <property type="match status" value="1"/>
</dbReference>
<reference evidence="5 6" key="1">
    <citation type="submission" date="2023-10" db="EMBL/GenBank/DDBJ databases">
        <title>Chromosome-scale genome assembly provides insights into flower coloration mechanisms of Canna indica.</title>
        <authorList>
            <person name="Li C."/>
        </authorList>
    </citation>
    <scope>NUCLEOTIDE SEQUENCE [LARGE SCALE GENOMIC DNA]</scope>
    <source>
        <tissue evidence="5">Flower</tissue>
    </source>
</reference>
<evidence type="ECO:0000256" key="1">
    <source>
        <dbReference type="ARBA" id="ARBA00010609"/>
    </source>
</evidence>
<feature type="compositionally biased region" description="Gly residues" evidence="2">
    <location>
        <begin position="721"/>
        <end position="746"/>
    </location>
</feature>
<dbReference type="InterPro" id="IPR038718">
    <property type="entry name" value="SNF2-like_sf"/>
</dbReference>
<dbReference type="PANTHER" id="PTHR11709">
    <property type="entry name" value="MULTI-COPPER OXIDASE"/>
    <property type="match status" value="1"/>
</dbReference>
<dbReference type="PROSITE" id="PS51192">
    <property type="entry name" value="HELICASE_ATP_BIND_1"/>
    <property type="match status" value="1"/>
</dbReference>
<dbReference type="InterPro" id="IPR027417">
    <property type="entry name" value="P-loop_NTPase"/>
</dbReference>
<feature type="compositionally biased region" description="Basic residues" evidence="2">
    <location>
        <begin position="823"/>
        <end position="833"/>
    </location>
</feature>
<dbReference type="PANTHER" id="PTHR11709:SF90">
    <property type="entry name" value="OS07G0510900 PROTEIN"/>
    <property type="match status" value="1"/>
</dbReference>
<dbReference type="InterPro" id="IPR014001">
    <property type="entry name" value="Helicase_ATP-bd"/>
</dbReference>